<name>A0ABM7WQ58_9BACT</name>
<evidence type="ECO:0000256" key="1">
    <source>
        <dbReference type="ARBA" id="ARBA00000306"/>
    </source>
</evidence>
<dbReference type="InterPro" id="IPR033844">
    <property type="entry name" value="ASRGL1_meta"/>
</dbReference>
<evidence type="ECO:0000256" key="2">
    <source>
        <dbReference type="ARBA" id="ARBA00049366"/>
    </source>
</evidence>
<dbReference type="Proteomes" id="UP001162891">
    <property type="component" value="Chromosome"/>
</dbReference>
<gene>
    <name evidence="3" type="ORF">AMOR_05920</name>
</gene>
<proteinExistence type="predicted"/>
<dbReference type="EMBL" id="AP025591">
    <property type="protein sequence ID" value="BDG01596.1"/>
    <property type="molecule type" value="Genomic_DNA"/>
</dbReference>
<keyword evidence="4" id="KW-1185">Reference proteome</keyword>
<dbReference type="PANTHER" id="PTHR10188">
    <property type="entry name" value="L-ASPARAGINASE"/>
    <property type="match status" value="1"/>
</dbReference>
<reference evidence="4" key="1">
    <citation type="journal article" date="2022" name="Int. J. Syst. Evol. Microbiol.">
        <title>Anaeromyxobacter oryzae sp. nov., Anaeromyxobacter diazotrophicus sp. nov. and Anaeromyxobacter paludicola sp. nov., isolated from paddy soils.</title>
        <authorList>
            <person name="Itoh H."/>
            <person name="Xu Z."/>
            <person name="Mise K."/>
            <person name="Masuda Y."/>
            <person name="Ushijima N."/>
            <person name="Hayakawa C."/>
            <person name="Shiratori Y."/>
            <person name="Senoo K."/>
        </authorList>
    </citation>
    <scope>NUCLEOTIDE SEQUENCE [LARGE SCALE GENOMIC DNA]</scope>
    <source>
        <strain evidence="4">Red232</strain>
    </source>
</reference>
<dbReference type="InterPro" id="IPR029055">
    <property type="entry name" value="Ntn_hydrolases_N"/>
</dbReference>
<accession>A0ABM7WQ58</accession>
<dbReference type="CDD" id="cd04702">
    <property type="entry name" value="ASRGL1_like"/>
    <property type="match status" value="1"/>
</dbReference>
<sequence length="303" mass="30398">MRPYVTPAIVVHGGAGNLLPDDPASSGGPDAPRLEGVRRACAAGWRVLSDGGTALDAVDAAVRVLEDDPTFNAGTGATLNADGEVELDASIMDGASLRCGAVAVVKDVRNPVVLARAVMERSRHVLLAGAGASAFAREVGIGAVDNATLVTPAQRARWEKALAGAATAVRHGTVGAAARDGQGHLAAATSTGGTSLKRAGRIGDTPLVGCGTYADDTLAAVSCTGHGESIIRLTLARHAADLVGRGLAPMDAAREAVRALGTRVAGEGGLILVGPSGEVGFAHNTPVMSRAWTLPDGTVEAAM</sequence>
<dbReference type="Gene3D" id="3.60.20.30">
    <property type="entry name" value="(Glycosyl)asparaginase"/>
    <property type="match status" value="1"/>
</dbReference>
<comment type="catalytic activity">
    <reaction evidence="1">
        <text>Cleavage of a beta-linked Asp residue from the N-terminus of a polypeptide.</text>
        <dbReference type="EC" id="3.4.19.5"/>
    </reaction>
</comment>
<dbReference type="SUPFAM" id="SSF56235">
    <property type="entry name" value="N-terminal nucleophile aminohydrolases (Ntn hydrolases)"/>
    <property type="match status" value="1"/>
</dbReference>
<protein>
    <submittedName>
        <fullName evidence="3">Peptidase T</fullName>
    </submittedName>
</protein>
<comment type="catalytic activity">
    <reaction evidence="2">
        <text>L-asparagine + H2O = L-aspartate + NH4(+)</text>
        <dbReference type="Rhea" id="RHEA:21016"/>
        <dbReference type="ChEBI" id="CHEBI:15377"/>
        <dbReference type="ChEBI" id="CHEBI:28938"/>
        <dbReference type="ChEBI" id="CHEBI:29991"/>
        <dbReference type="ChEBI" id="CHEBI:58048"/>
        <dbReference type="EC" id="3.5.1.1"/>
    </reaction>
</comment>
<dbReference type="InterPro" id="IPR000246">
    <property type="entry name" value="Peptidase_T2"/>
</dbReference>
<evidence type="ECO:0000313" key="3">
    <source>
        <dbReference type="EMBL" id="BDG01596.1"/>
    </source>
</evidence>
<dbReference type="Pfam" id="PF01112">
    <property type="entry name" value="Asparaginase_2"/>
    <property type="match status" value="1"/>
</dbReference>
<dbReference type="PANTHER" id="PTHR10188:SF6">
    <property type="entry name" value="N(4)-(BETA-N-ACETYLGLUCOSAMINYL)-L-ASPARAGINASE"/>
    <property type="match status" value="1"/>
</dbReference>
<dbReference type="RefSeq" id="WP_248358278.1">
    <property type="nucleotide sequence ID" value="NZ_AP025591.1"/>
</dbReference>
<evidence type="ECO:0000313" key="4">
    <source>
        <dbReference type="Proteomes" id="UP001162891"/>
    </source>
</evidence>
<organism evidence="3 4">
    <name type="scientific">Anaeromyxobacter oryzae</name>
    <dbReference type="NCBI Taxonomy" id="2918170"/>
    <lineage>
        <taxon>Bacteria</taxon>
        <taxon>Pseudomonadati</taxon>
        <taxon>Myxococcota</taxon>
        <taxon>Myxococcia</taxon>
        <taxon>Myxococcales</taxon>
        <taxon>Cystobacterineae</taxon>
        <taxon>Anaeromyxobacteraceae</taxon>
        <taxon>Anaeromyxobacter</taxon>
    </lineage>
</organism>